<feature type="transmembrane region" description="Helical" evidence="2">
    <location>
        <begin position="217"/>
        <end position="239"/>
    </location>
</feature>
<proteinExistence type="predicted"/>
<evidence type="ECO:0000313" key="3">
    <source>
        <dbReference type="EnsemblMetazoa" id="AEPI006725-PA"/>
    </source>
</evidence>
<evidence type="ECO:0000256" key="2">
    <source>
        <dbReference type="SAM" id="Phobius"/>
    </source>
</evidence>
<dbReference type="PANTHER" id="PTHR41155">
    <property type="entry name" value="FI19525P1"/>
    <property type="match status" value="1"/>
</dbReference>
<dbReference type="VEuPathDB" id="VectorBase:AEPI006725"/>
<evidence type="ECO:0000313" key="4">
    <source>
        <dbReference type="Proteomes" id="UP000075885"/>
    </source>
</evidence>
<feature type="region of interest" description="Disordered" evidence="1">
    <location>
        <begin position="178"/>
        <end position="198"/>
    </location>
</feature>
<reference evidence="4" key="1">
    <citation type="submission" date="2013-03" db="EMBL/GenBank/DDBJ databases">
        <title>The Genome Sequence of Anopheles epiroticus epiroticus2.</title>
        <authorList>
            <consortium name="The Broad Institute Genomics Platform"/>
            <person name="Neafsey D.E."/>
            <person name="Howell P."/>
            <person name="Walker B."/>
            <person name="Young S.K."/>
            <person name="Zeng Q."/>
            <person name="Gargeya S."/>
            <person name="Fitzgerald M."/>
            <person name="Haas B."/>
            <person name="Abouelleil A."/>
            <person name="Allen A.W."/>
            <person name="Alvarado L."/>
            <person name="Arachchi H.M."/>
            <person name="Berlin A.M."/>
            <person name="Chapman S.B."/>
            <person name="Gainer-Dewar J."/>
            <person name="Goldberg J."/>
            <person name="Griggs A."/>
            <person name="Gujja S."/>
            <person name="Hansen M."/>
            <person name="Howarth C."/>
            <person name="Imamovic A."/>
            <person name="Ireland A."/>
            <person name="Larimer J."/>
            <person name="McCowan C."/>
            <person name="Murphy C."/>
            <person name="Pearson M."/>
            <person name="Poon T.W."/>
            <person name="Priest M."/>
            <person name="Roberts A."/>
            <person name="Saif S."/>
            <person name="Shea T."/>
            <person name="Sisk P."/>
            <person name="Sykes S."/>
            <person name="Wortman J."/>
            <person name="Nusbaum C."/>
            <person name="Birren B."/>
        </authorList>
    </citation>
    <scope>NUCLEOTIDE SEQUENCE [LARGE SCALE GENOMIC DNA]</scope>
    <source>
        <strain evidence="4">Epiroticus2</strain>
    </source>
</reference>
<protein>
    <submittedName>
        <fullName evidence="3">Uncharacterized protein</fullName>
    </submittedName>
</protein>
<keyword evidence="2" id="KW-0472">Membrane</keyword>
<reference evidence="3" key="2">
    <citation type="submission" date="2020-05" db="UniProtKB">
        <authorList>
            <consortium name="EnsemblMetazoa"/>
        </authorList>
    </citation>
    <scope>IDENTIFICATION</scope>
    <source>
        <strain evidence="3">Epiroticus2</strain>
    </source>
</reference>
<evidence type="ECO:0000256" key="1">
    <source>
        <dbReference type="SAM" id="MobiDB-lite"/>
    </source>
</evidence>
<keyword evidence="2" id="KW-0812">Transmembrane</keyword>
<keyword evidence="4" id="KW-1185">Reference proteome</keyword>
<accession>A0A182PIG3</accession>
<feature type="compositionally biased region" description="Basic and acidic residues" evidence="1">
    <location>
        <begin position="79"/>
        <end position="89"/>
    </location>
</feature>
<feature type="transmembrane region" description="Helical" evidence="2">
    <location>
        <begin position="245"/>
        <end position="273"/>
    </location>
</feature>
<keyword evidence="2" id="KW-1133">Transmembrane helix</keyword>
<dbReference type="AlphaFoldDB" id="A0A182PIG3"/>
<name>A0A182PIG3_9DIPT</name>
<feature type="compositionally biased region" description="Pro residues" evidence="1">
    <location>
        <begin position="124"/>
        <end position="135"/>
    </location>
</feature>
<organism evidence="3 4">
    <name type="scientific">Anopheles epiroticus</name>
    <dbReference type="NCBI Taxonomy" id="199890"/>
    <lineage>
        <taxon>Eukaryota</taxon>
        <taxon>Metazoa</taxon>
        <taxon>Ecdysozoa</taxon>
        <taxon>Arthropoda</taxon>
        <taxon>Hexapoda</taxon>
        <taxon>Insecta</taxon>
        <taxon>Pterygota</taxon>
        <taxon>Neoptera</taxon>
        <taxon>Endopterygota</taxon>
        <taxon>Diptera</taxon>
        <taxon>Nematocera</taxon>
        <taxon>Culicoidea</taxon>
        <taxon>Culicidae</taxon>
        <taxon>Anophelinae</taxon>
        <taxon>Anopheles</taxon>
    </lineage>
</organism>
<dbReference type="Proteomes" id="UP000075885">
    <property type="component" value="Unassembled WGS sequence"/>
</dbReference>
<feature type="region of interest" description="Disordered" evidence="1">
    <location>
        <begin position="65"/>
        <end position="144"/>
    </location>
</feature>
<dbReference type="PANTHER" id="PTHR41155:SF1">
    <property type="entry name" value="FI19525P1"/>
    <property type="match status" value="1"/>
</dbReference>
<dbReference type="EnsemblMetazoa" id="AEPI006725-RA">
    <property type="protein sequence ID" value="AEPI006725-PA"/>
    <property type="gene ID" value="AEPI006725"/>
</dbReference>
<sequence length="338" mass="37644">VALALSRGCNLSFSPNIFVRAFLSSPLVDPTATVIMLKNIHERTVKKVKGNHYVATHGRDTVDLPYAQANRGYSTDGEDSQRAPSERTLSEYTVANERATPPTAPARKSRSEHKYQNNGGPRPLSSPPTRAPPRAPSALSYDHGGETGSDIYVTSAAYKAPSEISRYSAHRTHQSRGPRSVYSVASTAKTGRSSRRHGAKVEAMSAPNPFCPNVKGVCCLMLLLNLGLILITLGFVIVMQFMEPLFVWILGVVFLIFGFGTLIGSMIYCVIVCRDAKTPSQLKNEDLYWTKHWQKSIGYTPQEIDYKTDRFDERDRYSDRFSVSKMSGKYSDRDITRY</sequence>